<evidence type="ECO:0000256" key="5">
    <source>
        <dbReference type="ARBA" id="ARBA00022747"/>
    </source>
</evidence>
<dbReference type="InterPro" id="IPR003356">
    <property type="entry name" value="DNA_methylase_A-5"/>
</dbReference>
<organism evidence="8 9">
    <name type="scientific">Reticulomyxa filosa</name>
    <dbReference type="NCBI Taxonomy" id="46433"/>
    <lineage>
        <taxon>Eukaryota</taxon>
        <taxon>Sar</taxon>
        <taxon>Rhizaria</taxon>
        <taxon>Retaria</taxon>
        <taxon>Foraminifera</taxon>
        <taxon>Monothalamids</taxon>
        <taxon>Reticulomyxidae</taxon>
        <taxon>Reticulomyxa</taxon>
    </lineage>
</organism>
<sequence length="275" mass="31169">DKVLDPACGTGGFLVSAFDKVKSEVDKEELEKFKTEGIYGIEQDPEVVALALVNMIFRGDGRANLEEGNCFTSKKFIDLKVSKVLMNPPFALKKSDEKEYKFIDFALNKMEKGGYLFAVIPSSVMFRSKNFKDWRVKMLENNTLKAVIKLPDALFYPVSVCTSAIIIQKGVKHDKNANVLWGWLKDGFVKKKGVMINSQKNNNIEEIRNALASHLNSIKLGQSKQQFIQKPIDFDKYLECSPEAYLEDKDYSKDEIEAQAKIVLQNLISFKLCSQ</sequence>
<evidence type="ECO:0000256" key="2">
    <source>
        <dbReference type="ARBA" id="ARBA00022603"/>
    </source>
</evidence>
<evidence type="ECO:0000256" key="3">
    <source>
        <dbReference type="ARBA" id="ARBA00022679"/>
    </source>
</evidence>
<evidence type="ECO:0000259" key="7">
    <source>
        <dbReference type="Pfam" id="PF02384"/>
    </source>
</evidence>
<dbReference type="Gene3D" id="3.40.50.150">
    <property type="entry name" value="Vaccinia Virus protein VP39"/>
    <property type="match status" value="1"/>
</dbReference>
<dbReference type="PRINTS" id="PR00507">
    <property type="entry name" value="N12N6MTFRASE"/>
</dbReference>
<dbReference type="GO" id="GO:0009007">
    <property type="term" value="F:site-specific DNA-methyltransferase (adenine-specific) activity"/>
    <property type="evidence" value="ECO:0007669"/>
    <property type="project" value="UniProtKB-EC"/>
</dbReference>
<dbReference type="OrthoDB" id="2417495at2759"/>
<accession>X6PB93</accession>
<dbReference type="GO" id="GO:0008170">
    <property type="term" value="F:N-methyltransferase activity"/>
    <property type="evidence" value="ECO:0007669"/>
    <property type="project" value="InterPro"/>
</dbReference>
<dbReference type="CDD" id="cd02440">
    <property type="entry name" value="AdoMet_MTases"/>
    <property type="match status" value="1"/>
</dbReference>
<dbReference type="EC" id="2.1.1.72" evidence="1"/>
<dbReference type="GO" id="GO:0009307">
    <property type="term" value="P:DNA restriction-modification system"/>
    <property type="evidence" value="ECO:0007669"/>
    <property type="project" value="UniProtKB-KW"/>
</dbReference>
<dbReference type="EMBL" id="ASPP01002153">
    <property type="protein sequence ID" value="ETO34912.1"/>
    <property type="molecule type" value="Genomic_DNA"/>
</dbReference>
<dbReference type="Pfam" id="PF02384">
    <property type="entry name" value="N6_Mtase"/>
    <property type="match status" value="1"/>
</dbReference>
<dbReference type="InterPro" id="IPR051537">
    <property type="entry name" value="DNA_Adenine_Mtase"/>
</dbReference>
<evidence type="ECO:0000256" key="6">
    <source>
        <dbReference type="ARBA" id="ARBA00047942"/>
    </source>
</evidence>
<dbReference type="InterPro" id="IPR029063">
    <property type="entry name" value="SAM-dependent_MTases_sf"/>
</dbReference>
<keyword evidence="5" id="KW-0680">Restriction system</keyword>
<dbReference type="GO" id="GO:0003677">
    <property type="term" value="F:DNA binding"/>
    <property type="evidence" value="ECO:0007669"/>
    <property type="project" value="InterPro"/>
</dbReference>
<dbReference type="AlphaFoldDB" id="X6PB93"/>
<keyword evidence="2 8" id="KW-0489">Methyltransferase</keyword>
<evidence type="ECO:0000256" key="4">
    <source>
        <dbReference type="ARBA" id="ARBA00022691"/>
    </source>
</evidence>
<keyword evidence="9" id="KW-1185">Reference proteome</keyword>
<dbReference type="PANTHER" id="PTHR42933:SF3">
    <property type="entry name" value="TYPE I RESTRICTION ENZYME MJAVIII METHYLASE SUBUNIT"/>
    <property type="match status" value="1"/>
</dbReference>
<dbReference type="SUPFAM" id="SSF53335">
    <property type="entry name" value="S-adenosyl-L-methionine-dependent methyltransferases"/>
    <property type="match status" value="1"/>
</dbReference>
<feature type="domain" description="DNA methylase adenine-specific" evidence="7">
    <location>
        <begin position="2"/>
        <end position="214"/>
    </location>
</feature>
<gene>
    <name evidence="8" type="ORF">RFI_02175</name>
</gene>
<evidence type="ECO:0000313" key="9">
    <source>
        <dbReference type="Proteomes" id="UP000023152"/>
    </source>
</evidence>
<comment type="catalytic activity">
    <reaction evidence="6">
        <text>a 2'-deoxyadenosine in DNA + S-adenosyl-L-methionine = an N(6)-methyl-2'-deoxyadenosine in DNA + S-adenosyl-L-homocysteine + H(+)</text>
        <dbReference type="Rhea" id="RHEA:15197"/>
        <dbReference type="Rhea" id="RHEA-COMP:12418"/>
        <dbReference type="Rhea" id="RHEA-COMP:12419"/>
        <dbReference type="ChEBI" id="CHEBI:15378"/>
        <dbReference type="ChEBI" id="CHEBI:57856"/>
        <dbReference type="ChEBI" id="CHEBI:59789"/>
        <dbReference type="ChEBI" id="CHEBI:90615"/>
        <dbReference type="ChEBI" id="CHEBI:90616"/>
        <dbReference type="EC" id="2.1.1.72"/>
    </reaction>
</comment>
<keyword evidence="4" id="KW-0949">S-adenosyl-L-methionine</keyword>
<dbReference type="GO" id="GO:0032259">
    <property type="term" value="P:methylation"/>
    <property type="evidence" value="ECO:0007669"/>
    <property type="project" value="UniProtKB-KW"/>
</dbReference>
<proteinExistence type="predicted"/>
<name>X6PB93_RETFI</name>
<reference evidence="8 9" key="1">
    <citation type="journal article" date="2013" name="Curr. Biol.">
        <title>The Genome of the Foraminiferan Reticulomyxa filosa.</title>
        <authorList>
            <person name="Glockner G."/>
            <person name="Hulsmann N."/>
            <person name="Schleicher M."/>
            <person name="Noegel A.A."/>
            <person name="Eichinger L."/>
            <person name="Gallinger C."/>
            <person name="Pawlowski J."/>
            <person name="Sierra R."/>
            <person name="Euteneuer U."/>
            <person name="Pillet L."/>
            <person name="Moustafa A."/>
            <person name="Platzer M."/>
            <person name="Groth M."/>
            <person name="Szafranski K."/>
            <person name="Schliwa M."/>
        </authorList>
    </citation>
    <scope>NUCLEOTIDE SEQUENCE [LARGE SCALE GENOMIC DNA]</scope>
</reference>
<dbReference type="PANTHER" id="PTHR42933">
    <property type="entry name" value="SLR6095 PROTEIN"/>
    <property type="match status" value="1"/>
</dbReference>
<evidence type="ECO:0000256" key="1">
    <source>
        <dbReference type="ARBA" id="ARBA00011900"/>
    </source>
</evidence>
<keyword evidence="3" id="KW-0808">Transferase</keyword>
<evidence type="ECO:0000313" key="8">
    <source>
        <dbReference type="EMBL" id="ETO34912.1"/>
    </source>
</evidence>
<feature type="non-terminal residue" evidence="8">
    <location>
        <position position="1"/>
    </location>
</feature>
<comment type="caution">
    <text evidence="8">The sequence shown here is derived from an EMBL/GenBank/DDBJ whole genome shotgun (WGS) entry which is preliminary data.</text>
</comment>
<dbReference type="Proteomes" id="UP000023152">
    <property type="component" value="Unassembled WGS sequence"/>
</dbReference>
<protein>
    <recommendedName>
        <fullName evidence="1">site-specific DNA-methyltransferase (adenine-specific)</fullName>
        <ecNumber evidence="1">2.1.1.72</ecNumber>
    </recommendedName>
</protein>